<comment type="caution">
    <text evidence="2">The sequence shown here is derived from an EMBL/GenBank/DDBJ whole genome shotgun (WGS) entry which is preliminary data.</text>
</comment>
<feature type="transmembrane region" description="Helical" evidence="1">
    <location>
        <begin position="268"/>
        <end position="287"/>
    </location>
</feature>
<evidence type="ECO:0000256" key="1">
    <source>
        <dbReference type="SAM" id="Phobius"/>
    </source>
</evidence>
<feature type="transmembrane region" description="Helical" evidence="1">
    <location>
        <begin position="214"/>
        <end position="235"/>
    </location>
</feature>
<keyword evidence="1" id="KW-1133">Transmembrane helix</keyword>
<feature type="transmembrane region" description="Helical" evidence="1">
    <location>
        <begin position="327"/>
        <end position="348"/>
    </location>
</feature>
<evidence type="ECO:0000313" key="3">
    <source>
        <dbReference type="EMBL" id="EOW81248.1"/>
    </source>
</evidence>
<name>R2XU45_9ENTE</name>
<feature type="transmembrane region" description="Helical" evidence="1">
    <location>
        <begin position="521"/>
        <end position="545"/>
    </location>
</feature>
<feature type="transmembrane region" description="Helical" evidence="1">
    <location>
        <begin position="6"/>
        <end position="23"/>
    </location>
</feature>
<feature type="transmembrane region" description="Helical" evidence="1">
    <location>
        <begin position="294"/>
        <end position="315"/>
    </location>
</feature>
<dbReference type="HOGENOM" id="CLU_034645_0_0_9"/>
<evidence type="ECO:0000313" key="4">
    <source>
        <dbReference type="Proteomes" id="UP000013750"/>
    </source>
</evidence>
<keyword evidence="5" id="KW-1185">Reference proteome</keyword>
<keyword evidence="1" id="KW-0472">Membrane</keyword>
<reference evidence="3 5" key="2">
    <citation type="submission" date="2013-03" db="EMBL/GenBank/DDBJ databases">
        <title>The Genome Sequence of Enterococcus gilvus ATCC BAA-350 (PacBio/Illumina hybrid assembly).</title>
        <authorList>
            <consortium name="The Broad Institute Genomics Platform"/>
            <consortium name="The Broad Institute Genome Sequencing Center for Infectious Disease"/>
            <person name="Earl A."/>
            <person name="Russ C."/>
            <person name="Gilmore M."/>
            <person name="Surin D."/>
            <person name="Walker B."/>
            <person name="Young S."/>
            <person name="Zeng Q."/>
            <person name="Gargeya S."/>
            <person name="Fitzgerald M."/>
            <person name="Haas B."/>
            <person name="Abouelleil A."/>
            <person name="Allen A.W."/>
            <person name="Alvarado L."/>
            <person name="Arachchi H.M."/>
            <person name="Berlin A.M."/>
            <person name="Chapman S.B."/>
            <person name="Gainer-Dewar J."/>
            <person name="Goldberg J."/>
            <person name="Griggs A."/>
            <person name="Gujja S."/>
            <person name="Hansen M."/>
            <person name="Howarth C."/>
            <person name="Imamovic A."/>
            <person name="Ireland A."/>
            <person name="Larimer J."/>
            <person name="McCowan C."/>
            <person name="Murphy C."/>
            <person name="Pearson M."/>
            <person name="Poon T.W."/>
            <person name="Priest M."/>
            <person name="Roberts A."/>
            <person name="Saif S."/>
            <person name="Shea T."/>
            <person name="Sisk P."/>
            <person name="Sykes S."/>
            <person name="Wortman J."/>
            <person name="Nusbaum C."/>
            <person name="Birren B."/>
        </authorList>
    </citation>
    <scope>NUCLEOTIDE SEQUENCE [LARGE SCALE GENOMIC DNA]</scope>
    <source>
        <strain evidence="3 5">ATCC BAA-350</strain>
    </source>
</reference>
<dbReference type="PATRIC" id="fig|1158614.3.peg.3404"/>
<feature type="transmembrane region" description="Helical" evidence="1">
    <location>
        <begin position="183"/>
        <end position="202"/>
    </location>
</feature>
<accession>R2XU45</accession>
<dbReference type="Proteomes" id="UP000013750">
    <property type="component" value="Unassembled WGS sequence"/>
</dbReference>
<proteinExistence type="predicted"/>
<dbReference type="eggNOG" id="COG4485">
    <property type="taxonomic scope" value="Bacteria"/>
</dbReference>
<dbReference type="EMBL" id="AJDQ01000012">
    <property type="protein sequence ID" value="EOI53477.1"/>
    <property type="molecule type" value="Genomic_DNA"/>
</dbReference>
<dbReference type="RefSeq" id="WP_010781773.1">
    <property type="nucleotide sequence ID" value="NZ_ASWH01000001.1"/>
</dbReference>
<evidence type="ECO:0000313" key="5">
    <source>
        <dbReference type="Proteomes" id="UP000014160"/>
    </source>
</evidence>
<dbReference type="AlphaFoldDB" id="R2XU45"/>
<evidence type="ECO:0000313" key="2">
    <source>
        <dbReference type="EMBL" id="EOI53477.1"/>
    </source>
</evidence>
<feature type="transmembrane region" description="Helical" evidence="1">
    <location>
        <begin position="355"/>
        <end position="372"/>
    </location>
</feature>
<protein>
    <submittedName>
        <fullName evidence="2">Uncharacterized protein</fullName>
    </submittedName>
</protein>
<organism evidence="2 4">
    <name type="scientific">Enterococcus gilvus ATCC BAA-350</name>
    <dbReference type="NCBI Taxonomy" id="1158614"/>
    <lineage>
        <taxon>Bacteria</taxon>
        <taxon>Bacillati</taxon>
        <taxon>Bacillota</taxon>
        <taxon>Bacilli</taxon>
        <taxon>Lactobacillales</taxon>
        <taxon>Enterococcaceae</taxon>
        <taxon>Enterococcus</taxon>
    </lineage>
</organism>
<gene>
    <name evidence="3" type="ORF">I592_00533</name>
    <name evidence="2" type="ORF">UKC_03429</name>
</gene>
<reference evidence="2 4" key="1">
    <citation type="submission" date="2013-02" db="EMBL/GenBank/DDBJ databases">
        <title>The Genome Sequence of Enterococcus gilvus ATCC BAA-350.</title>
        <authorList>
            <consortium name="The Broad Institute Genome Sequencing Platform"/>
            <consortium name="The Broad Institute Genome Sequencing Center for Infectious Disease"/>
            <person name="Earl A.M."/>
            <person name="Gilmore M.S."/>
            <person name="Lebreton F."/>
            <person name="Walker B."/>
            <person name="Young S.K."/>
            <person name="Zeng Q."/>
            <person name="Gargeya S."/>
            <person name="Fitzgerald M."/>
            <person name="Haas B."/>
            <person name="Abouelleil A."/>
            <person name="Alvarado L."/>
            <person name="Arachchi H.M."/>
            <person name="Berlin A.M."/>
            <person name="Chapman S.B."/>
            <person name="Dewar J."/>
            <person name="Goldberg J."/>
            <person name="Griggs A."/>
            <person name="Gujja S."/>
            <person name="Hansen M."/>
            <person name="Howarth C."/>
            <person name="Imamovic A."/>
            <person name="Larimer J."/>
            <person name="McCowan C."/>
            <person name="Murphy C."/>
            <person name="Neiman D."/>
            <person name="Pearson M."/>
            <person name="Priest M."/>
            <person name="Roberts A."/>
            <person name="Saif S."/>
            <person name="Shea T."/>
            <person name="Sisk P."/>
            <person name="Sykes S."/>
            <person name="Wortman J."/>
            <person name="Nusbaum C."/>
            <person name="Birren B."/>
        </authorList>
    </citation>
    <scope>NUCLEOTIDE SEQUENCE [LARGE SCALE GENOMIC DNA]</scope>
    <source>
        <strain evidence="2 4">ATCC BAA-350</strain>
    </source>
</reference>
<dbReference type="EMBL" id="ASWH01000001">
    <property type="protein sequence ID" value="EOW81248.1"/>
    <property type="molecule type" value="Genomic_DNA"/>
</dbReference>
<keyword evidence="1" id="KW-0812">Transmembrane</keyword>
<sequence length="575" mass="66525">MKRYRYYLIILLIAGLFIVPQLWTQKMILGADAIFHYNRFYETAEQLRTGNFSYFISIFGFQQSGRIVNAVYGPLFSYLQGLLVWLAGSWFRYQVLSNFLVYALAGCSLFKLLTYDKIKESTALFTAVIFMTTYSMNYWILNQGFTSWGTCLLPLCLIPLVDLKNRHFPIVKVALSMALMTQIHMLTAVMLGLIYAPFFIAYARDRWGTALVELVKSILLYGCLSINVWISLFLINTGDQLKMPFVNAQMSQKAIDLGGAYWLQYPRILRLILIVGFLCCLVYWHDVQRFTKQLLIYSGIFFLLSTSILPWNWLVSHHVPFVTLIQFPFRFFAPFTVLFLFFFAAMINDLTGKKWLWGLMLLFSVISIGQNLQTVTQELDKWDQQTFSSKHTFVRVSEKEARESFYDEDMGKALRAVEKSSPDYLPIYHNDKKNKYVSYEKQLLGQPKTFTKTVDNNQLVLSWQAASSGTVQLPVTIYRNTKIFADDREITPTELSNIGVPTIEQQAGENTVRLGYEPPKYVAIVFALCALSWLATIVWCGYRFFTRQVNFGNLKDNQVKYTYETRGADHHDKLQ</sequence>
<dbReference type="Proteomes" id="UP000014160">
    <property type="component" value="Unassembled WGS sequence"/>
</dbReference>
<feature type="transmembrane region" description="Helical" evidence="1">
    <location>
        <begin position="93"/>
        <end position="110"/>
    </location>
</feature>